<dbReference type="InterPro" id="IPR041698">
    <property type="entry name" value="Methyltransf_25"/>
</dbReference>
<protein>
    <submittedName>
        <fullName evidence="4">Class I SAM-dependent methyltransferase</fullName>
        <ecNumber evidence="4">2.1.1.-</ecNumber>
    </submittedName>
</protein>
<evidence type="ECO:0000259" key="3">
    <source>
        <dbReference type="Pfam" id="PF13649"/>
    </source>
</evidence>
<dbReference type="Gene3D" id="3.40.50.150">
    <property type="entry name" value="Vaccinia Virus protein VP39"/>
    <property type="match status" value="1"/>
</dbReference>
<keyword evidence="1 4" id="KW-0489">Methyltransferase</keyword>
<dbReference type="EMBL" id="JBHTAG010000002">
    <property type="protein sequence ID" value="MFC7097219.1"/>
    <property type="molecule type" value="Genomic_DNA"/>
</dbReference>
<evidence type="ECO:0000256" key="2">
    <source>
        <dbReference type="ARBA" id="ARBA00022679"/>
    </source>
</evidence>
<dbReference type="EC" id="2.1.1.-" evidence="4"/>
<dbReference type="PANTHER" id="PTHR44942:SF4">
    <property type="entry name" value="METHYLTRANSFERASE TYPE 11 DOMAIN-CONTAINING PROTEIN"/>
    <property type="match status" value="1"/>
</dbReference>
<dbReference type="GeneID" id="79268879"/>
<dbReference type="PANTHER" id="PTHR44942">
    <property type="entry name" value="METHYLTRANSF_11 DOMAIN-CONTAINING PROTEIN"/>
    <property type="match status" value="1"/>
</dbReference>
<evidence type="ECO:0000313" key="4">
    <source>
        <dbReference type="EMBL" id="MFC7097219.1"/>
    </source>
</evidence>
<comment type="caution">
    <text evidence="4">The sequence shown here is derived from an EMBL/GenBank/DDBJ whole genome shotgun (WGS) entry which is preliminary data.</text>
</comment>
<dbReference type="AlphaFoldDB" id="A0ABD5X0C1"/>
<gene>
    <name evidence="4" type="ORF">ACFQKD_07865</name>
</gene>
<keyword evidence="5" id="KW-1185">Reference proteome</keyword>
<reference evidence="4 5" key="1">
    <citation type="journal article" date="2019" name="Int. J. Syst. Evol. Microbiol.">
        <title>The Global Catalogue of Microorganisms (GCM) 10K type strain sequencing project: providing services to taxonomists for standard genome sequencing and annotation.</title>
        <authorList>
            <consortium name="The Broad Institute Genomics Platform"/>
            <consortium name="The Broad Institute Genome Sequencing Center for Infectious Disease"/>
            <person name="Wu L."/>
            <person name="Ma J."/>
        </authorList>
    </citation>
    <scope>NUCLEOTIDE SEQUENCE [LARGE SCALE GENOMIC DNA]</scope>
    <source>
        <strain evidence="4 5">DT55</strain>
    </source>
</reference>
<keyword evidence="2 4" id="KW-0808">Transferase</keyword>
<dbReference type="RefSeq" id="WP_276238303.1">
    <property type="nucleotide sequence ID" value="NZ_CP119989.1"/>
</dbReference>
<organism evidence="4 5">
    <name type="scientific">Halobaculum marinum</name>
    <dbReference type="NCBI Taxonomy" id="3031996"/>
    <lineage>
        <taxon>Archaea</taxon>
        <taxon>Methanobacteriati</taxon>
        <taxon>Methanobacteriota</taxon>
        <taxon>Stenosarchaea group</taxon>
        <taxon>Halobacteria</taxon>
        <taxon>Halobacteriales</taxon>
        <taxon>Haloferacaceae</taxon>
        <taxon>Halobaculum</taxon>
    </lineage>
</organism>
<proteinExistence type="predicted"/>
<dbReference type="Proteomes" id="UP001596388">
    <property type="component" value="Unassembled WGS sequence"/>
</dbReference>
<dbReference type="InterPro" id="IPR051052">
    <property type="entry name" value="Diverse_substrate_MTase"/>
</dbReference>
<dbReference type="GO" id="GO:0008168">
    <property type="term" value="F:methyltransferase activity"/>
    <property type="evidence" value="ECO:0007669"/>
    <property type="project" value="UniProtKB-KW"/>
</dbReference>
<sequence length="261" mass="28497">MPDGPRFDSTTDYYAAHRPGYGDAVIDHLRERFSLGDPGTRVLDLGCGTGELAVPLAANADEVVAVDPSPAMLDAVRARAARAGVETVHAVEGDDTDVGHLDATSGPFRLTTMGRSFHWMDGAATLDRIRNVTEPSGGVALVSDDEWLTRGTEEWQDAVYDVATGYLDDLPERTGPVEYDRSWADHLRDAGFDDVRVESVGERRDLDADAVVGYVLSLSFCSPERLGDDRRAFEAALRARLDDLDESFTYERTVEVTSGRV</sequence>
<dbReference type="CDD" id="cd02440">
    <property type="entry name" value="AdoMet_MTases"/>
    <property type="match status" value="1"/>
</dbReference>
<accession>A0ABD5X0C1</accession>
<dbReference type="SUPFAM" id="SSF53335">
    <property type="entry name" value="S-adenosyl-L-methionine-dependent methyltransferases"/>
    <property type="match status" value="1"/>
</dbReference>
<dbReference type="Pfam" id="PF13649">
    <property type="entry name" value="Methyltransf_25"/>
    <property type="match status" value="1"/>
</dbReference>
<dbReference type="InterPro" id="IPR029063">
    <property type="entry name" value="SAM-dependent_MTases_sf"/>
</dbReference>
<name>A0ABD5X0C1_9EURY</name>
<dbReference type="GO" id="GO:0032259">
    <property type="term" value="P:methylation"/>
    <property type="evidence" value="ECO:0007669"/>
    <property type="project" value="UniProtKB-KW"/>
</dbReference>
<evidence type="ECO:0000313" key="5">
    <source>
        <dbReference type="Proteomes" id="UP001596388"/>
    </source>
</evidence>
<evidence type="ECO:0000256" key="1">
    <source>
        <dbReference type="ARBA" id="ARBA00022603"/>
    </source>
</evidence>
<feature type="domain" description="Methyltransferase" evidence="3">
    <location>
        <begin position="42"/>
        <end position="137"/>
    </location>
</feature>